<gene>
    <name evidence="1" type="ORF">KA717_27355</name>
</gene>
<organism evidence="1">
    <name type="scientific">Woronichinia naegeliana WA131</name>
    <dbReference type="NCBI Taxonomy" id="2824559"/>
    <lineage>
        <taxon>Bacteria</taxon>
        <taxon>Bacillati</taxon>
        <taxon>Cyanobacteriota</taxon>
        <taxon>Cyanophyceae</taxon>
        <taxon>Synechococcales</taxon>
        <taxon>Coelosphaeriaceae</taxon>
        <taxon>Woronichinia</taxon>
    </lineage>
</organism>
<sequence length="49" mass="5291">MLEVKGCIVTIDAMGTQTKIAQQIVGRGGGGLVSSDQSWKKLWCKALRK</sequence>
<evidence type="ECO:0000313" key="1">
    <source>
        <dbReference type="EMBL" id="UXE59488.1"/>
    </source>
</evidence>
<accession>A0A977PUV3</accession>
<proteinExistence type="predicted"/>
<dbReference type="EMBL" id="CP073041">
    <property type="protein sequence ID" value="UXE59488.1"/>
    <property type="molecule type" value="Genomic_DNA"/>
</dbReference>
<dbReference type="AlphaFoldDB" id="A0A977PUV3"/>
<dbReference type="Proteomes" id="UP001065613">
    <property type="component" value="Chromosome"/>
</dbReference>
<reference evidence="1" key="1">
    <citation type="submission" date="2021-04" db="EMBL/GenBank/DDBJ databases">
        <title>Genome sequence of Woronichinia naegeliana from Washington state freshwater lake bloom.</title>
        <authorList>
            <person name="Dreher T.W."/>
        </authorList>
    </citation>
    <scope>NUCLEOTIDE SEQUENCE</scope>
    <source>
        <strain evidence="1">WA131</strain>
    </source>
</reference>
<evidence type="ECO:0008006" key="2">
    <source>
        <dbReference type="Google" id="ProtNLM"/>
    </source>
</evidence>
<protein>
    <recommendedName>
        <fullName evidence="2">Transposase</fullName>
    </recommendedName>
</protein>
<dbReference type="KEGG" id="wna:KA717_27355"/>
<name>A0A977PUV3_9CYAN</name>